<organism evidence="1">
    <name type="scientific">marine sediment metagenome</name>
    <dbReference type="NCBI Taxonomy" id="412755"/>
    <lineage>
        <taxon>unclassified sequences</taxon>
        <taxon>metagenomes</taxon>
        <taxon>ecological metagenomes</taxon>
    </lineage>
</organism>
<name>X1N661_9ZZZZ</name>
<proteinExistence type="predicted"/>
<dbReference type="AlphaFoldDB" id="X1N661"/>
<protein>
    <submittedName>
        <fullName evidence="1">Uncharacterized protein</fullName>
    </submittedName>
</protein>
<dbReference type="EMBL" id="BARV01028923">
    <property type="protein sequence ID" value="GAI39068.1"/>
    <property type="molecule type" value="Genomic_DNA"/>
</dbReference>
<comment type="caution">
    <text evidence="1">The sequence shown here is derived from an EMBL/GenBank/DDBJ whole genome shotgun (WGS) entry which is preliminary data.</text>
</comment>
<evidence type="ECO:0000313" key="1">
    <source>
        <dbReference type="EMBL" id="GAI39068.1"/>
    </source>
</evidence>
<reference evidence="1" key="1">
    <citation type="journal article" date="2014" name="Front. Microbiol.">
        <title>High frequency of phylogenetically diverse reductive dehalogenase-homologous genes in deep subseafloor sedimentary metagenomes.</title>
        <authorList>
            <person name="Kawai M."/>
            <person name="Futagami T."/>
            <person name="Toyoda A."/>
            <person name="Takaki Y."/>
            <person name="Nishi S."/>
            <person name="Hori S."/>
            <person name="Arai W."/>
            <person name="Tsubouchi T."/>
            <person name="Morono Y."/>
            <person name="Uchiyama I."/>
            <person name="Ito T."/>
            <person name="Fujiyama A."/>
            <person name="Inagaki F."/>
            <person name="Takami H."/>
        </authorList>
    </citation>
    <scope>NUCLEOTIDE SEQUENCE</scope>
    <source>
        <strain evidence="1">Expedition CK06-06</strain>
    </source>
</reference>
<accession>X1N661</accession>
<gene>
    <name evidence="1" type="ORF">S06H3_46199</name>
</gene>
<sequence length="73" mass="8052">MITVIPGIIDANGEAKLAFRADRSYDVYALEGSFPLGGSGEIYLGCSNSLEPLPQDLLNFPAYFEQFHRQNRG</sequence>